<evidence type="ECO:0000256" key="1">
    <source>
        <dbReference type="ARBA" id="ARBA00006242"/>
    </source>
</evidence>
<dbReference type="PANTHER" id="PTHR12534">
    <property type="entry name" value="30S RIBOSOMAL PROTEIN S2 PROKARYOTIC AND ORGANELLAR"/>
    <property type="match status" value="1"/>
</dbReference>
<dbReference type="NCBIfam" id="TIGR01011">
    <property type="entry name" value="rpsB_bact"/>
    <property type="match status" value="1"/>
</dbReference>
<dbReference type="Gene3D" id="3.40.50.10490">
    <property type="entry name" value="Glucose-6-phosphate isomerase like protein, domain 1"/>
    <property type="match status" value="1"/>
</dbReference>
<keyword evidence="2 5" id="KW-0689">Ribosomal protein</keyword>
<sequence length="304" mass="33785">MATIAMKDLLEAGVHFGHQTRRWNPKMKRYIYGSRNGIYIIDLHQSLKLFDDAQKFIQDIVADGGTILFVGTKKQASDAVQEAAVRSRQYFVNQRWLGGMLTNFTTIQKRIARLRQLKEMTEDGTLLRLTKKEAALLTEEYEKLERYLGGIKDMPRIPSCLFVVDLKKEHIAVQEAKALGIPIVAIVDTNCDPDDVDYIIPGNDDAIRAIKLITNKIAEAIVEIKQEEWDEVPSGDLAAAFGVDAAAADRVRQLEEDEKGIDVDYDNEGKPVIADVADLFADALEAEATPEVAPAAEEAAPEAE</sequence>
<comment type="similarity">
    <text evidence="1 5 6">Belongs to the universal ribosomal protein uS2 family.</text>
</comment>
<dbReference type="PROSITE" id="PS00963">
    <property type="entry name" value="RIBOSOMAL_S2_2"/>
    <property type="match status" value="1"/>
</dbReference>
<evidence type="ECO:0000256" key="3">
    <source>
        <dbReference type="ARBA" id="ARBA00023274"/>
    </source>
</evidence>
<dbReference type="PROSITE" id="PS00962">
    <property type="entry name" value="RIBOSOMAL_S2_1"/>
    <property type="match status" value="1"/>
</dbReference>
<dbReference type="GO" id="GO:0006412">
    <property type="term" value="P:translation"/>
    <property type="evidence" value="ECO:0007669"/>
    <property type="project" value="UniProtKB-UniRule"/>
</dbReference>
<dbReference type="PANTHER" id="PTHR12534:SF0">
    <property type="entry name" value="SMALL RIBOSOMAL SUBUNIT PROTEIN US2M"/>
    <property type="match status" value="1"/>
</dbReference>
<evidence type="ECO:0000256" key="2">
    <source>
        <dbReference type="ARBA" id="ARBA00022980"/>
    </source>
</evidence>
<evidence type="ECO:0000313" key="8">
    <source>
        <dbReference type="Proteomes" id="UP000520814"/>
    </source>
</evidence>
<evidence type="ECO:0000256" key="4">
    <source>
        <dbReference type="ARBA" id="ARBA00035256"/>
    </source>
</evidence>
<protein>
    <recommendedName>
        <fullName evidence="4 5">Small ribosomal subunit protein uS2</fullName>
    </recommendedName>
</protein>
<dbReference type="SUPFAM" id="SSF52313">
    <property type="entry name" value="Ribosomal protein S2"/>
    <property type="match status" value="1"/>
</dbReference>
<reference evidence="7 8" key="1">
    <citation type="submission" date="2020-08" db="EMBL/GenBank/DDBJ databases">
        <title>Genomic Encyclopedia of Type Strains, Phase IV (KMG-IV): sequencing the most valuable type-strain genomes for metagenomic binning, comparative biology and taxonomic classification.</title>
        <authorList>
            <person name="Goeker M."/>
        </authorList>
    </citation>
    <scope>NUCLEOTIDE SEQUENCE [LARGE SCALE GENOMIC DNA]</scope>
    <source>
        <strain evidence="7 8">DSM 23562</strain>
    </source>
</reference>
<dbReference type="GO" id="GO:0003735">
    <property type="term" value="F:structural constituent of ribosome"/>
    <property type="evidence" value="ECO:0007669"/>
    <property type="project" value="InterPro"/>
</dbReference>
<dbReference type="Proteomes" id="UP000520814">
    <property type="component" value="Unassembled WGS sequence"/>
</dbReference>
<dbReference type="Gene3D" id="1.10.287.610">
    <property type="entry name" value="Helix hairpin bin"/>
    <property type="match status" value="1"/>
</dbReference>
<dbReference type="CDD" id="cd01425">
    <property type="entry name" value="RPS2"/>
    <property type="match status" value="1"/>
</dbReference>
<dbReference type="InterPro" id="IPR005706">
    <property type="entry name" value="Ribosomal_uS2_bac/mit/plastid"/>
</dbReference>
<dbReference type="GO" id="GO:0022627">
    <property type="term" value="C:cytosolic small ribosomal subunit"/>
    <property type="evidence" value="ECO:0007669"/>
    <property type="project" value="TreeGrafter"/>
</dbReference>
<accession>A0A7W9STQ7</accession>
<keyword evidence="8" id="KW-1185">Reference proteome</keyword>
<name>A0A7W9STQ7_ARMRO</name>
<proteinExistence type="inferred from homology"/>
<dbReference type="InterPro" id="IPR023591">
    <property type="entry name" value="Ribosomal_uS2_flav_dom_sf"/>
</dbReference>
<comment type="caution">
    <text evidence="7">The sequence shown here is derived from an EMBL/GenBank/DDBJ whole genome shotgun (WGS) entry which is preliminary data.</text>
</comment>
<keyword evidence="3 5" id="KW-0687">Ribonucleoprotein</keyword>
<evidence type="ECO:0000313" key="7">
    <source>
        <dbReference type="EMBL" id="MBB6051794.1"/>
    </source>
</evidence>
<gene>
    <name evidence="5" type="primary">rpsB</name>
    <name evidence="7" type="ORF">HNQ39_003604</name>
</gene>
<evidence type="ECO:0000256" key="6">
    <source>
        <dbReference type="RuleBase" id="RU003631"/>
    </source>
</evidence>
<organism evidence="7 8">
    <name type="scientific">Armatimonas rosea</name>
    <dbReference type="NCBI Taxonomy" id="685828"/>
    <lineage>
        <taxon>Bacteria</taxon>
        <taxon>Bacillati</taxon>
        <taxon>Armatimonadota</taxon>
        <taxon>Armatimonadia</taxon>
        <taxon>Armatimonadales</taxon>
        <taxon>Armatimonadaceae</taxon>
        <taxon>Armatimonas</taxon>
    </lineage>
</organism>
<dbReference type="FunFam" id="1.10.287.610:FF:000001">
    <property type="entry name" value="30S ribosomal protein S2"/>
    <property type="match status" value="1"/>
</dbReference>
<dbReference type="EMBL" id="JACHGW010000003">
    <property type="protein sequence ID" value="MBB6051794.1"/>
    <property type="molecule type" value="Genomic_DNA"/>
</dbReference>
<dbReference type="AlphaFoldDB" id="A0A7W9STQ7"/>
<dbReference type="RefSeq" id="WP_184199519.1">
    <property type="nucleotide sequence ID" value="NZ_JACHGW010000003.1"/>
</dbReference>
<dbReference type="InterPro" id="IPR001865">
    <property type="entry name" value="Ribosomal_uS2"/>
</dbReference>
<evidence type="ECO:0000256" key="5">
    <source>
        <dbReference type="HAMAP-Rule" id="MF_00291"/>
    </source>
</evidence>
<dbReference type="InterPro" id="IPR018130">
    <property type="entry name" value="Ribosomal_uS2_CS"/>
</dbReference>
<dbReference type="PRINTS" id="PR00395">
    <property type="entry name" value="RIBOSOMALS2"/>
</dbReference>
<dbReference type="Pfam" id="PF00318">
    <property type="entry name" value="Ribosomal_S2"/>
    <property type="match status" value="1"/>
</dbReference>
<dbReference type="HAMAP" id="MF_00291_B">
    <property type="entry name" value="Ribosomal_uS2_B"/>
    <property type="match status" value="1"/>
</dbReference>